<evidence type="ECO:0000313" key="1">
    <source>
        <dbReference type="EMBL" id="CAL1581291.1"/>
    </source>
</evidence>
<dbReference type="AlphaFoldDB" id="A0AAV2JYA7"/>
<dbReference type="Proteomes" id="UP001497482">
    <property type="component" value="Chromosome 15"/>
</dbReference>
<gene>
    <name evidence="1" type="ORF">KC01_LOCUS12055</name>
</gene>
<organism evidence="1 2">
    <name type="scientific">Knipowitschia caucasica</name>
    <name type="common">Caucasian dwarf goby</name>
    <name type="synonym">Pomatoschistus caucasicus</name>
    <dbReference type="NCBI Taxonomy" id="637954"/>
    <lineage>
        <taxon>Eukaryota</taxon>
        <taxon>Metazoa</taxon>
        <taxon>Chordata</taxon>
        <taxon>Craniata</taxon>
        <taxon>Vertebrata</taxon>
        <taxon>Euteleostomi</taxon>
        <taxon>Actinopterygii</taxon>
        <taxon>Neopterygii</taxon>
        <taxon>Teleostei</taxon>
        <taxon>Neoteleostei</taxon>
        <taxon>Acanthomorphata</taxon>
        <taxon>Gobiaria</taxon>
        <taxon>Gobiiformes</taxon>
        <taxon>Gobioidei</taxon>
        <taxon>Gobiidae</taxon>
        <taxon>Gobiinae</taxon>
        <taxon>Knipowitschia</taxon>
    </lineage>
</organism>
<sequence>MGLVFFLRLLRAPSRLPSFGTVFSSRTTILGTLQPGSSLVRSGLGGGTSAPPLLCTRGLSGRASTLRRATSTGVLRPEASSWRRGVTLCTSGLGGRFSLRGASSCCTSGDDDR</sequence>
<name>A0AAV2JYA7_KNICA</name>
<accession>A0AAV2JYA7</accession>
<reference evidence="1 2" key="1">
    <citation type="submission" date="2024-04" db="EMBL/GenBank/DDBJ databases">
        <authorList>
            <person name="Waldvogel A.-M."/>
            <person name="Schoenle A."/>
        </authorList>
    </citation>
    <scope>NUCLEOTIDE SEQUENCE [LARGE SCALE GENOMIC DNA]</scope>
</reference>
<protein>
    <recommendedName>
        <fullName evidence="3">Secreted protein</fullName>
    </recommendedName>
</protein>
<evidence type="ECO:0000313" key="2">
    <source>
        <dbReference type="Proteomes" id="UP001497482"/>
    </source>
</evidence>
<evidence type="ECO:0008006" key="3">
    <source>
        <dbReference type="Google" id="ProtNLM"/>
    </source>
</evidence>
<dbReference type="EMBL" id="OZ035837">
    <property type="protein sequence ID" value="CAL1581291.1"/>
    <property type="molecule type" value="Genomic_DNA"/>
</dbReference>
<proteinExistence type="predicted"/>
<keyword evidence="2" id="KW-1185">Reference proteome</keyword>